<keyword evidence="1" id="KW-0238">DNA-binding</keyword>
<dbReference type="GO" id="GO:0000976">
    <property type="term" value="F:transcription cis-regulatory region binding"/>
    <property type="evidence" value="ECO:0007669"/>
    <property type="project" value="TreeGrafter"/>
</dbReference>
<dbReference type="AlphaFoldDB" id="A0A812QA15"/>
<dbReference type="PANTHER" id="PTHR30055">
    <property type="entry name" value="HTH-TYPE TRANSCRIPTIONAL REGULATOR RUTR"/>
    <property type="match status" value="1"/>
</dbReference>
<dbReference type="InterPro" id="IPR001647">
    <property type="entry name" value="HTH_TetR"/>
</dbReference>
<keyword evidence="4" id="KW-1185">Reference proteome</keyword>
<dbReference type="Gene3D" id="1.10.357.10">
    <property type="entry name" value="Tetracycline Repressor, domain 2"/>
    <property type="match status" value="1"/>
</dbReference>
<proteinExistence type="predicted"/>
<dbReference type="InterPro" id="IPR041483">
    <property type="entry name" value="TetR_C_34"/>
</dbReference>
<dbReference type="Pfam" id="PF00440">
    <property type="entry name" value="TetR_N"/>
    <property type="match status" value="1"/>
</dbReference>
<dbReference type="GO" id="GO:0003700">
    <property type="term" value="F:DNA-binding transcription factor activity"/>
    <property type="evidence" value="ECO:0007669"/>
    <property type="project" value="TreeGrafter"/>
</dbReference>
<reference evidence="3" key="1">
    <citation type="submission" date="2021-02" db="EMBL/GenBank/DDBJ databases">
        <authorList>
            <person name="Dougan E. K."/>
            <person name="Rhodes N."/>
            <person name="Thang M."/>
            <person name="Chan C."/>
        </authorList>
    </citation>
    <scope>NUCLEOTIDE SEQUENCE</scope>
</reference>
<feature type="domain" description="HTH tetR-type" evidence="2">
    <location>
        <begin position="13"/>
        <end position="73"/>
    </location>
</feature>
<evidence type="ECO:0000259" key="2">
    <source>
        <dbReference type="PROSITE" id="PS50977"/>
    </source>
</evidence>
<sequence>MNWIRARQPDQIAERRSDILTSAAAMLEVKELESVTLGDIAESAGISKANIYRYFSSRDEIYLTIFVMERESFAHELIERIGRCRAKDRISRIAEIWAETALAHVTLLELYPRLHTTLERNSSVDQIAELKKTGGAMLRRSAAAHHALVPEIDESAWYGITQASVALMTGFWHFVNPDEKVRLAMSRPDVDQPSMDFRSMFVSSQAAMIRGHVPRV</sequence>
<evidence type="ECO:0000313" key="4">
    <source>
        <dbReference type="Proteomes" id="UP000601435"/>
    </source>
</evidence>
<dbReference type="PROSITE" id="PS50977">
    <property type="entry name" value="HTH_TETR_2"/>
    <property type="match status" value="1"/>
</dbReference>
<protein>
    <recommendedName>
        <fullName evidence="2">HTH tetR-type domain-containing protein</fullName>
    </recommendedName>
</protein>
<dbReference type="SUPFAM" id="SSF46689">
    <property type="entry name" value="Homeodomain-like"/>
    <property type="match status" value="1"/>
</dbReference>
<evidence type="ECO:0000256" key="1">
    <source>
        <dbReference type="ARBA" id="ARBA00023125"/>
    </source>
</evidence>
<dbReference type="InterPro" id="IPR009057">
    <property type="entry name" value="Homeodomain-like_sf"/>
</dbReference>
<accession>A0A812QA15</accession>
<comment type="caution">
    <text evidence="3">The sequence shown here is derived from an EMBL/GenBank/DDBJ whole genome shotgun (WGS) entry which is preliminary data.</text>
</comment>
<evidence type="ECO:0000313" key="3">
    <source>
        <dbReference type="EMBL" id="CAE7374733.1"/>
    </source>
</evidence>
<dbReference type="EMBL" id="CAJNJA010016131">
    <property type="protein sequence ID" value="CAE7374733.1"/>
    <property type="molecule type" value="Genomic_DNA"/>
</dbReference>
<name>A0A812QA15_9DINO</name>
<gene>
    <name evidence="3" type="ORF">SNEC2469_LOCUS10098</name>
</gene>
<organism evidence="3 4">
    <name type="scientific">Symbiodinium necroappetens</name>
    <dbReference type="NCBI Taxonomy" id="1628268"/>
    <lineage>
        <taxon>Eukaryota</taxon>
        <taxon>Sar</taxon>
        <taxon>Alveolata</taxon>
        <taxon>Dinophyceae</taxon>
        <taxon>Suessiales</taxon>
        <taxon>Symbiodiniaceae</taxon>
        <taxon>Symbiodinium</taxon>
    </lineage>
</organism>
<dbReference type="Proteomes" id="UP000601435">
    <property type="component" value="Unassembled WGS sequence"/>
</dbReference>
<dbReference type="PANTHER" id="PTHR30055:SF178">
    <property type="entry name" value="POSSIBLE TRANSCRIPTIONAL REGULATORY PROTEIN"/>
    <property type="match status" value="1"/>
</dbReference>
<dbReference type="PRINTS" id="PR00455">
    <property type="entry name" value="HTHTETR"/>
</dbReference>
<dbReference type="Pfam" id="PF17929">
    <property type="entry name" value="TetR_C_34"/>
    <property type="match status" value="1"/>
</dbReference>
<dbReference type="InterPro" id="IPR050109">
    <property type="entry name" value="HTH-type_TetR-like_transc_reg"/>
</dbReference>